<evidence type="ECO:0000256" key="1">
    <source>
        <dbReference type="SAM" id="MobiDB-lite"/>
    </source>
</evidence>
<dbReference type="EMBL" id="JANPWB010000006">
    <property type="protein sequence ID" value="KAJ1178529.1"/>
    <property type="molecule type" value="Genomic_DNA"/>
</dbReference>
<feature type="compositionally biased region" description="Basic and acidic residues" evidence="1">
    <location>
        <begin position="23"/>
        <end position="38"/>
    </location>
</feature>
<dbReference type="AlphaFoldDB" id="A0AAV7TQN2"/>
<accession>A0AAV7TQN2</accession>
<dbReference type="Proteomes" id="UP001066276">
    <property type="component" value="Chromosome 3_2"/>
</dbReference>
<name>A0AAV7TQN2_PLEWA</name>
<proteinExistence type="predicted"/>
<evidence type="ECO:0000313" key="2">
    <source>
        <dbReference type="EMBL" id="KAJ1178529.1"/>
    </source>
</evidence>
<comment type="caution">
    <text evidence="2">The sequence shown here is derived from an EMBL/GenBank/DDBJ whole genome shotgun (WGS) entry which is preliminary data.</text>
</comment>
<sequence>MVYELALWTRHSRHSDSSVTVSDAHESQSVHRHAEMTDSHTLSLPASAAARRRLRLRRIDSGGEACVSQAALGTVCSEVVGWVGSHRWFMSRHCFTQSPMRVRVVVGVVTRD</sequence>
<protein>
    <submittedName>
        <fullName evidence="2">Uncharacterized protein</fullName>
    </submittedName>
</protein>
<keyword evidence="3" id="KW-1185">Reference proteome</keyword>
<organism evidence="2 3">
    <name type="scientific">Pleurodeles waltl</name>
    <name type="common">Iberian ribbed newt</name>
    <dbReference type="NCBI Taxonomy" id="8319"/>
    <lineage>
        <taxon>Eukaryota</taxon>
        <taxon>Metazoa</taxon>
        <taxon>Chordata</taxon>
        <taxon>Craniata</taxon>
        <taxon>Vertebrata</taxon>
        <taxon>Euteleostomi</taxon>
        <taxon>Amphibia</taxon>
        <taxon>Batrachia</taxon>
        <taxon>Caudata</taxon>
        <taxon>Salamandroidea</taxon>
        <taxon>Salamandridae</taxon>
        <taxon>Pleurodelinae</taxon>
        <taxon>Pleurodeles</taxon>
    </lineage>
</organism>
<reference evidence="2" key="1">
    <citation type="journal article" date="2022" name="bioRxiv">
        <title>Sequencing and chromosome-scale assembly of the giantPleurodeles waltlgenome.</title>
        <authorList>
            <person name="Brown T."/>
            <person name="Elewa A."/>
            <person name="Iarovenko S."/>
            <person name="Subramanian E."/>
            <person name="Araus A.J."/>
            <person name="Petzold A."/>
            <person name="Susuki M."/>
            <person name="Suzuki K.-i.T."/>
            <person name="Hayashi T."/>
            <person name="Toyoda A."/>
            <person name="Oliveira C."/>
            <person name="Osipova E."/>
            <person name="Leigh N.D."/>
            <person name="Simon A."/>
            <person name="Yun M.H."/>
        </authorList>
    </citation>
    <scope>NUCLEOTIDE SEQUENCE</scope>
    <source>
        <strain evidence="2">20211129_DDA</strain>
        <tissue evidence="2">Liver</tissue>
    </source>
</reference>
<evidence type="ECO:0000313" key="3">
    <source>
        <dbReference type="Proteomes" id="UP001066276"/>
    </source>
</evidence>
<feature type="region of interest" description="Disordered" evidence="1">
    <location>
        <begin position="18"/>
        <end position="42"/>
    </location>
</feature>
<gene>
    <name evidence="2" type="ORF">NDU88_003774</name>
</gene>